<feature type="active site" description="Proton donor" evidence="8">
    <location>
        <position position="211"/>
    </location>
</feature>
<proteinExistence type="inferred from homology"/>
<dbReference type="AlphaFoldDB" id="A0A409YRC1"/>
<organism evidence="10 11">
    <name type="scientific">Panaeolus cyanescens</name>
    <dbReference type="NCBI Taxonomy" id="181874"/>
    <lineage>
        <taxon>Eukaryota</taxon>
        <taxon>Fungi</taxon>
        <taxon>Dikarya</taxon>
        <taxon>Basidiomycota</taxon>
        <taxon>Agaricomycotina</taxon>
        <taxon>Agaricomycetes</taxon>
        <taxon>Agaricomycetidae</taxon>
        <taxon>Agaricales</taxon>
        <taxon>Agaricineae</taxon>
        <taxon>Galeropsidaceae</taxon>
        <taxon>Panaeolus</taxon>
    </lineage>
</organism>
<evidence type="ECO:0000256" key="5">
    <source>
        <dbReference type="ARBA" id="ARBA00022786"/>
    </source>
</evidence>
<evidence type="ECO:0000313" key="11">
    <source>
        <dbReference type="Proteomes" id="UP000284842"/>
    </source>
</evidence>
<dbReference type="InterPro" id="IPR038765">
    <property type="entry name" value="Papain-like_cys_pep_sf"/>
</dbReference>
<evidence type="ECO:0000256" key="8">
    <source>
        <dbReference type="PROSITE-ProRule" id="PRU01393"/>
    </source>
</evidence>
<keyword evidence="5 8" id="KW-0833">Ubl conjugation pathway</keyword>
<sequence>MSSEQPQMKWVPLESNPEVCHEICLQIQILNGDASRIGVQLGKNLATNSLNDYLYRFIFLLLQWAKQAGLLTKQSHFEDVYGLDDELLNMVPGPVKAVVLLFPTDDKSDAKRRAEDERIQKEGQPKLDPTIFWMKQKISNACGTIGLIHALANSGVPLSPMGAMHKFLIQTQDKTPDERADILATTPLFAKVHSELSQQGQSAVVADSDLHFTCFVAAPERDLRKVADGEDIGPEARNDTQSSGMRLVELDGRRLGPIDHGECRDLLKDAANVIKQQYLGSSASLQFSVMALTETPLDE</sequence>
<keyword evidence="11" id="KW-1185">Reference proteome</keyword>
<keyword evidence="6 8" id="KW-0378">Hydrolase</keyword>
<dbReference type="PANTHER" id="PTHR10589">
    <property type="entry name" value="UBIQUITIN CARBOXYL-TERMINAL HYDROLASE"/>
    <property type="match status" value="1"/>
</dbReference>
<dbReference type="EMBL" id="NHTK01000792">
    <property type="protein sequence ID" value="PPR05554.1"/>
    <property type="molecule type" value="Genomic_DNA"/>
</dbReference>
<evidence type="ECO:0000256" key="6">
    <source>
        <dbReference type="ARBA" id="ARBA00022801"/>
    </source>
</evidence>
<dbReference type="InterPro" id="IPR057254">
    <property type="entry name" value="UCH_AS"/>
</dbReference>
<dbReference type="Gene3D" id="3.40.532.10">
    <property type="entry name" value="Peptidase C12, ubiquitin carboxyl-terminal hydrolase"/>
    <property type="match status" value="1"/>
</dbReference>
<feature type="site" description="Transition state stabilizer" evidence="8">
    <location>
        <position position="136"/>
    </location>
</feature>
<evidence type="ECO:0000256" key="1">
    <source>
        <dbReference type="ARBA" id="ARBA00000707"/>
    </source>
</evidence>
<comment type="catalytic activity">
    <reaction evidence="1 8">
        <text>Thiol-dependent hydrolysis of ester, thioester, amide, peptide and isopeptide bonds formed by the C-terminal Gly of ubiquitin (a 76-residue protein attached to proteins as an intracellular targeting signal).</text>
        <dbReference type="EC" id="3.4.19.12"/>
    </reaction>
</comment>
<evidence type="ECO:0000256" key="4">
    <source>
        <dbReference type="ARBA" id="ARBA00022670"/>
    </source>
</evidence>
<dbReference type="GO" id="GO:0004843">
    <property type="term" value="F:cysteine-type deubiquitinase activity"/>
    <property type="evidence" value="ECO:0007669"/>
    <property type="project" value="UniProtKB-UniRule"/>
</dbReference>
<dbReference type="InterPro" id="IPR036959">
    <property type="entry name" value="Peptidase_C12_UCH_sf"/>
</dbReference>
<dbReference type="Proteomes" id="UP000284842">
    <property type="component" value="Unassembled WGS sequence"/>
</dbReference>
<evidence type="ECO:0000256" key="7">
    <source>
        <dbReference type="ARBA" id="ARBA00022807"/>
    </source>
</evidence>
<dbReference type="STRING" id="181874.A0A409YRC1"/>
<keyword evidence="7 8" id="KW-0788">Thiol protease</keyword>
<dbReference type="PANTHER" id="PTHR10589:SF17">
    <property type="entry name" value="UBIQUITIN CARBOXYL-TERMINAL HYDROLASE"/>
    <property type="match status" value="1"/>
</dbReference>
<accession>A0A409YRC1</accession>
<comment type="caution">
    <text evidence="10">The sequence shown here is derived from an EMBL/GenBank/DDBJ whole genome shotgun (WGS) entry which is preliminary data.</text>
</comment>
<feature type="domain" description="UCH catalytic" evidence="9">
    <location>
        <begin position="9"/>
        <end position="294"/>
    </location>
</feature>
<feature type="site" description="Important for enzyme activity" evidence="8">
    <location>
        <position position="251"/>
    </location>
</feature>
<evidence type="ECO:0000313" key="10">
    <source>
        <dbReference type="EMBL" id="PPR05554.1"/>
    </source>
</evidence>
<dbReference type="GO" id="GO:0006511">
    <property type="term" value="P:ubiquitin-dependent protein catabolic process"/>
    <property type="evidence" value="ECO:0007669"/>
    <property type="project" value="UniProtKB-UniRule"/>
</dbReference>
<dbReference type="SUPFAM" id="SSF54001">
    <property type="entry name" value="Cysteine proteinases"/>
    <property type="match status" value="1"/>
</dbReference>
<evidence type="ECO:0000256" key="3">
    <source>
        <dbReference type="ARBA" id="ARBA00012759"/>
    </source>
</evidence>
<dbReference type="PROSITE" id="PS00140">
    <property type="entry name" value="UCH_1"/>
    <property type="match status" value="1"/>
</dbReference>
<gene>
    <name evidence="10" type="ORF">CVT24_003293</name>
</gene>
<dbReference type="InterPro" id="IPR001578">
    <property type="entry name" value="Peptidase_C12_UCH"/>
</dbReference>
<dbReference type="GO" id="GO:0016579">
    <property type="term" value="P:protein deubiquitination"/>
    <property type="evidence" value="ECO:0007669"/>
    <property type="project" value="TreeGrafter"/>
</dbReference>
<dbReference type="Pfam" id="PF01088">
    <property type="entry name" value="Peptidase_C12"/>
    <property type="match status" value="1"/>
</dbReference>
<dbReference type="FunCoup" id="A0A409YRC1">
    <property type="interactions" value="356"/>
</dbReference>
<reference evidence="10 11" key="1">
    <citation type="journal article" date="2018" name="Evol. Lett.">
        <title>Horizontal gene cluster transfer increased hallucinogenic mushroom diversity.</title>
        <authorList>
            <person name="Reynolds H.T."/>
            <person name="Vijayakumar V."/>
            <person name="Gluck-Thaler E."/>
            <person name="Korotkin H.B."/>
            <person name="Matheny P.B."/>
            <person name="Slot J.C."/>
        </authorList>
    </citation>
    <scope>NUCLEOTIDE SEQUENCE [LARGE SCALE GENOMIC DNA]</scope>
    <source>
        <strain evidence="10 11">2629</strain>
    </source>
</reference>
<feature type="active site" description="Nucleophile" evidence="8">
    <location>
        <position position="142"/>
    </location>
</feature>
<comment type="similarity">
    <text evidence="2 8">Belongs to the peptidase C12 family.</text>
</comment>
<dbReference type="GO" id="GO:0005737">
    <property type="term" value="C:cytoplasm"/>
    <property type="evidence" value="ECO:0007669"/>
    <property type="project" value="TreeGrafter"/>
</dbReference>
<name>A0A409YRC1_9AGAR</name>
<keyword evidence="4 8" id="KW-0645">Protease</keyword>
<dbReference type="EC" id="3.4.19.12" evidence="3 8"/>
<evidence type="ECO:0000256" key="2">
    <source>
        <dbReference type="ARBA" id="ARBA00009326"/>
    </source>
</evidence>
<protein>
    <recommendedName>
        <fullName evidence="3 8">ubiquitinyl hydrolase 1</fullName>
        <ecNumber evidence="3 8">3.4.19.12</ecNumber>
    </recommendedName>
</protein>
<evidence type="ECO:0000259" key="9">
    <source>
        <dbReference type="PROSITE" id="PS52048"/>
    </source>
</evidence>
<dbReference type="PROSITE" id="PS52048">
    <property type="entry name" value="UCH_DOMAIN"/>
    <property type="match status" value="1"/>
</dbReference>
<dbReference type="OrthoDB" id="427186at2759"/>
<dbReference type="InParanoid" id="A0A409YRC1"/>